<organism evidence="6 7">
    <name type="scientific">Penicillium canescens</name>
    <dbReference type="NCBI Taxonomy" id="5083"/>
    <lineage>
        <taxon>Eukaryota</taxon>
        <taxon>Fungi</taxon>
        <taxon>Dikarya</taxon>
        <taxon>Ascomycota</taxon>
        <taxon>Pezizomycotina</taxon>
        <taxon>Eurotiomycetes</taxon>
        <taxon>Eurotiomycetidae</taxon>
        <taxon>Eurotiales</taxon>
        <taxon>Aspergillaceae</taxon>
        <taxon>Penicillium</taxon>
    </lineage>
</organism>
<gene>
    <name evidence="6" type="ORF">N7460_009251</name>
</gene>
<dbReference type="Proteomes" id="UP001219568">
    <property type="component" value="Unassembled WGS sequence"/>
</dbReference>
<name>A0AAD6N6A2_PENCN</name>
<accession>A0AAD6N6A2</accession>
<keyword evidence="4" id="KW-0539">Nucleus</keyword>
<keyword evidence="3" id="KW-0804">Transcription</keyword>
<evidence type="ECO:0000256" key="4">
    <source>
        <dbReference type="ARBA" id="ARBA00023242"/>
    </source>
</evidence>
<dbReference type="InterPro" id="IPR021858">
    <property type="entry name" value="Fun_TF"/>
</dbReference>
<dbReference type="GO" id="GO:0001228">
    <property type="term" value="F:DNA-binding transcription activator activity, RNA polymerase II-specific"/>
    <property type="evidence" value="ECO:0007669"/>
    <property type="project" value="TreeGrafter"/>
</dbReference>
<dbReference type="InterPro" id="IPR053157">
    <property type="entry name" value="Sterol_Uptake_Regulator"/>
</dbReference>
<dbReference type="EMBL" id="JAQJZL010000010">
    <property type="protein sequence ID" value="KAJ6035076.1"/>
    <property type="molecule type" value="Genomic_DNA"/>
</dbReference>
<feature type="domain" description="Zn(2)-C6 fungal-type" evidence="5">
    <location>
        <begin position="13"/>
        <end position="43"/>
    </location>
</feature>
<dbReference type="PROSITE" id="PS00463">
    <property type="entry name" value="ZN2_CY6_FUNGAL_1"/>
    <property type="match status" value="1"/>
</dbReference>
<dbReference type="GO" id="GO:0008270">
    <property type="term" value="F:zinc ion binding"/>
    <property type="evidence" value="ECO:0007669"/>
    <property type="project" value="InterPro"/>
</dbReference>
<evidence type="ECO:0000259" key="5">
    <source>
        <dbReference type="PROSITE" id="PS50048"/>
    </source>
</evidence>
<dbReference type="InterPro" id="IPR001138">
    <property type="entry name" value="Zn2Cys6_DnaBD"/>
</dbReference>
<proteinExistence type="predicted"/>
<reference evidence="6" key="2">
    <citation type="submission" date="2023-01" db="EMBL/GenBank/DDBJ databases">
        <authorList>
            <person name="Petersen C."/>
        </authorList>
    </citation>
    <scope>NUCLEOTIDE SEQUENCE</scope>
    <source>
        <strain evidence="6">IBT 15450</strain>
    </source>
</reference>
<dbReference type="PROSITE" id="PS50048">
    <property type="entry name" value="ZN2_CY6_FUNGAL_2"/>
    <property type="match status" value="1"/>
</dbReference>
<evidence type="ECO:0000313" key="7">
    <source>
        <dbReference type="Proteomes" id="UP001219568"/>
    </source>
</evidence>
<keyword evidence="2" id="KW-0238">DNA-binding</keyword>
<keyword evidence="7" id="KW-1185">Reference proteome</keyword>
<dbReference type="GO" id="GO:0003677">
    <property type="term" value="F:DNA binding"/>
    <property type="evidence" value="ECO:0007669"/>
    <property type="project" value="UniProtKB-KW"/>
</dbReference>
<dbReference type="Pfam" id="PF00172">
    <property type="entry name" value="Zn_clus"/>
    <property type="match status" value="1"/>
</dbReference>
<comment type="caution">
    <text evidence="6">The sequence shown here is derived from an EMBL/GenBank/DDBJ whole genome shotgun (WGS) entry which is preliminary data.</text>
</comment>
<keyword evidence="1" id="KW-0805">Transcription regulation</keyword>
<evidence type="ECO:0000256" key="1">
    <source>
        <dbReference type="ARBA" id="ARBA00023015"/>
    </source>
</evidence>
<dbReference type="CDD" id="cd00067">
    <property type="entry name" value="GAL4"/>
    <property type="match status" value="1"/>
</dbReference>
<dbReference type="PANTHER" id="PTHR47784">
    <property type="entry name" value="STEROL UPTAKE CONTROL PROTEIN 2"/>
    <property type="match status" value="1"/>
</dbReference>
<dbReference type="Gene3D" id="4.10.240.10">
    <property type="entry name" value="Zn(2)-C6 fungal-type DNA-binding domain"/>
    <property type="match status" value="1"/>
</dbReference>
<evidence type="ECO:0000313" key="6">
    <source>
        <dbReference type="EMBL" id="KAJ6035076.1"/>
    </source>
</evidence>
<reference evidence="6" key="1">
    <citation type="journal article" date="2023" name="IMA Fungus">
        <title>Comparative genomic study of the Penicillium genus elucidates a diverse pangenome and 15 lateral gene transfer events.</title>
        <authorList>
            <person name="Petersen C."/>
            <person name="Sorensen T."/>
            <person name="Nielsen M.R."/>
            <person name="Sondergaard T.E."/>
            <person name="Sorensen J.L."/>
            <person name="Fitzpatrick D.A."/>
            <person name="Frisvad J.C."/>
            <person name="Nielsen K.L."/>
        </authorList>
    </citation>
    <scope>NUCLEOTIDE SEQUENCE</scope>
    <source>
        <strain evidence="6">IBT 15450</strain>
    </source>
</reference>
<protein>
    <recommendedName>
        <fullName evidence="5">Zn(2)-C6 fungal-type domain-containing protein</fullName>
    </recommendedName>
</protein>
<dbReference type="Pfam" id="PF11951">
    <property type="entry name" value="Fungal_trans_2"/>
    <property type="match status" value="1"/>
</dbReference>
<dbReference type="PANTHER" id="PTHR47784:SF5">
    <property type="entry name" value="STEROL UPTAKE CONTROL PROTEIN 2"/>
    <property type="match status" value="1"/>
</dbReference>
<dbReference type="SMART" id="SM00066">
    <property type="entry name" value="GAL4"/>
    <property type="match status" value="1"/>
</dbReference>
<evidence type="ECO:0000256" key="3">
    <source>
        <dbReference type="ARBA" id="ARBA00023163"/>
    </source>
</evidence>
<dbReference type="SUPFAM" id="SSF57701">
    <property type="entry name" value="Zn2/Cys6 DNA-binding domain"/>
    <property type="match status" value="1"/>
</dbReference>
<sequence length="371" mass="41399">MPLRRSHAKSHHGCTQCKKRRIKCDETRPCCGPCQKKYLSCTFNSSHPEHLPLWGSATAPQGNGSAAILPLGELKLLHHWHTAIALSLAQNEDLIEVFQTHVPHKGLAYPFVMHSILAISALHLSRESPDSRQRYTEVAIQHHSLALSLCAPLLSHMTSTNCHALFACSLLISSFSFAYHGLNLVFGSTNVNEVIEVFKLVRGAASIVENARPWIEQGDLRLLLKLTRCAQQRQRSKQVREVHAQLKALFEQQAEDGQSQCQDGVRTIVLRSIKHLLHVFDACVASENQSPILAWPAIIDSEYLDLVLIKEPRSLVTLAHYGALLHVMDKAWWMEGWGKILVNLAAEYLDKSVQSEIAWPLAVIDNGGFGE</sequence>
<dbReference type="InterPro" id="IPR036864">
    <property type="entry name" value="Zn2-C6_fun-type_DNA-bd_sf"/>
</dbReference>
<dbReference type="AlphaFoldDB" id="A0AAD6N6A2"/>
<evidence type="ECO:0000256" key="2">
    <source>
        <dbReference type="ARBA" id="ARBA00023125"/>
    </source>
</evidence>